<dbReference type="RefSeq" id="WP_183346476.1">
    <property type="nucleotide sequence ID" value="NZ_BLXY01000002.1"/>
</dbReference>
<proteinExistence type="predicted"/>
<organism evidence="2 3">
    <name type="scientific">Geomonas paludis</name>
    <dbReference type="NCBI Taxonomy" id="2740185"/>
    <lineage>
        <taxon>Bacteria</taxon>
        <taxon>Pseudomonadati</taxon>
        <taxon>Thermodesulfobacteriota</taxon>
        <taxon>Desulfuromonadia</taxon>
        <taxon>Geobacterales</taxon>
        <taxon>Geobacteraceae</taxon>
        <taxon>Geomonas</taxon>
    </lineage>
</organism>
<feature type="compositionally biased region" description="Basic and acidic residues" evidence="1">
    <location>
        <begin position="98"/>
        <end position="121"/>
    </location>
</feature>
<gene>
    <name evidence="2" type="ORF">GMPD_15490</name>
</gene>
<comment type="caution">
    <text evidence="2">The sequence shown here is derived from an EMBL/GenBank/DDBJ whole genome shotgun (WGS) entry which is preliminary data.</text>
</comment>
<evidence type="ECO:0000313" key="2">
    <source>
        <dbReference type="EMBL" id="GFO63630.1"/>
    </source>
</evidence>
<feature type="region of interest" description="Disordered" evidence="1">
    <location>
        <begin position="96"/>
        <end position="121"/>
    </location>
</feature>
<evidence type="ECO:0000313" key="3">
    <source>
        <dbReference type="Proteomes" id="UP000568888"/>
    </source>
</evidence>
<evidence type="ECO:0000256" key="1">
    <source>
        <dbReference type="SAM" id="MobiDB-lite"/>
    </source>
</evidence>
<name>A0A6V8MU46_9BACT</name>
<accession>A0A6V8MU46</accession>
<protein>
    <submittedName>
        <fullName evidence="2">Uncharacterized protein</fullName>
    </submittedName>
</protein>
<sequence>MQKPLIMIAIIAVASIGIGYGLENSGSTIPPARTDPVHVAQARTSDRGDDRLAEIRSQMEDAKSPAVEARDAADEAADAERLENACMDDLIQITAAADAHDSTEESQSKLEEEKMLLSELN</sequence>
<dbReference type="AlphaFoldDB" id="A0A6V8MU46"/>
<dbReference type="EMBL" id="BLXY01000002">
    <property type="protein sequence ID" value="GFO63630.1"/>
    <property type="molecule type" value="Genomic_DNA"/>
</dbReference>
<reference evidence="3" key="1">
    <citation type="submission" date="2020-06" db="EMBL/GenBank/DDBJ databases">
        <title>Draft genomic sequecing of Geomonas sp. Red736.</title>
        <authorList>
            <person name="Itoh H."/>
            <person name="Xu Z.X."/>
            <person name="Ushijima N."/>
            <person name="Masuda Y."/>
            <person name="Shiratori Y."/>
            <person name="Senoo K."/>
        </authorList>
    </citation>
    <scope>NUCLEOTIDE SEQUENCE [LARGE SCALE GENOMIC DNA]</scope>
    <source>
        <strain evidence="3">Red736</strain>
    </source>
</reference>
<dbReference type="Proteomes" id="UP000568888">
    <property type="component" value="Unassembled WGS sequence"/>
</dbReference>